<dbReference type="Gene3D" id="3.40.50.720">
    <property type="entry name" value="NAD(P)-binding Rossmann-like Domain"/>
    <property type="match status" value="1"/>
</dbReference>
<gene>
    <name evidence="2" type="ORF">SAMN05421810_104252</name>
</gene>
<dbReference type="GO" id="GO:0004029">
    <property type="term" value="F:aldehyde dehydrogenase (NAD+) activity"/>
    <property type="evidence" value="ECO:0007669"/>
    <property type="project" value="TreeGrafter"/>
</dbReference>
<dbReference type="InterPro" id="IPR036291">
    <property type="entry name" value="NAD(P)-bd_dom_sf"/>
</dbReference>
<protein>
    <submittedName>
        <fullName evidence="2">Nucleoside-diphosphate-sugar epimerase</fullName>
    </submittedName>
</protein>
<dbReference type="SUPFAM" id="SSF51735">
    <property type="entry name" value="NAD(P)-binding Rossmann-fold domains"/>
    <property type="match status" value="1"/>
</dbReference>
<dbReference type="PANTHER" id="PTHR48079">
    <property type="entry name" value="PROTEIN YEEZ"/>
    <property type="match status" value="1"/>
</dbReference>
<evidence type="ECO:0000313" key="3">
    <source>
        <dbReference type="Proteomes" id="UP000198727"/>
    </source>
</evidence>
<dbReference type="EMBL" id="FOWW01000004">
    <property type="protein sequence ID" value="SFQ03094.1"/>
    <property type="molecule type" value="Genomic_DNA"/>
</dbReference>
<dbReference type="AlphaFoldDB" id="A0A1I5V6E3"/>
<reference evidence="3" key="1">
    <citation type="submission" date="2016-10" db="EMBL/GenBank/DDBJ databases">
        <authorList>
            <person name="Varghese N."/>
            <person name="Submissions S."/>
        </authorList>
    </citation>
    <scope>NUCLEOTIDE SEQUENCE [LARGE SCALE GENOMIC DNA]</scope>
    <source>
        <strain evidence="3">CGMCC 4.5579</strain>
    </source>
</reference>
<keyword evidence="3" id="KW-1185">Reference proteome</keyword>
<evidence type="ECO:0000313" key="2">
    <source>
        <dbReference type="EMBL" id="SFQ03094.1"/>
    </source>
</evidence>
<dbReference type="STRING" id="587909.SAMN05421810_104252"/>
<dbReference type="InterPro" id="IPR001509">
    <property type="entry name" value="Epimerase_deHydtase"/>
</dbReference>
<dbReference type="Proteomes" id="UP000198727">
    <property type="component" value="Unassembled WGS sequence"/>
</dbReference>
<proteinExistence type="predicted"/>
<dbReference type="GO" id="GO:0005737">
    <property type="term" value="C:cytoplasm"/>
    <property type="evidence" value="ECO:0007669"/>
    <property type="project" value="TreeGrafter"/>
</dbReference>
<dbReference type="PROSITE" id="PS51257">
    <property type="entry name" value="PROKAR_LIPOPROTEIN"/>
    <property type="match status" value="1"/>
</dbReference>
<feature type="domain" description="NAD-dependent epimerase/dehydratase" evidence="1">
    <location>
        <begin position="11"/>
        <end position="234"/>
    </location>
</feature>
<dbReference type="Pfam" id="PF01370">
    <property type="entry name" value="Epimerase"/>
    <property type="match status" value="1"/>
</dbReference>
<dbReference type="PANTHER" id="PTHR48079:SF6">
    <property type="entry name" value="NAD(P)-BINDING DOMAIN-CONTAINING PROTEIN-RELATED"/>
    <property type="match status" value="1"/>
</dbReference>
<sequence length="337" mass="36457">MNGSRDTGMNVLVVGGSGYLGAGITQACLRAGARVRVVSRRGTAAAGEGVRGDVRRPRLGLPADVLARVRAETTHAVLCFGPVSWATGPGEALETHDAGMRTVLAFLRELPALEQAVHVSSLLALGRAKGRVTNRELYTGQRFRNWYEYGKYRAERLVRDAMSAGAPPIGVVRFGPVLGPDPRGGRPDTEHGLPAAFPHLLAGYPVHLGRRGDFPCWVTDVHSAAEVVVTALRAPIGRRTWTWFDPALPTLREVFIEVCRPWGTVPKIVDAGPLGRLTRLLGERVGTVPELVDYAEPWFDLDPAVLREIPEPWPTPEPDYLGATGRALLAPPTVERG</sequence>
<dbReference type="OrthoDB" id="9787486at2"/>
<dbReference type="RefSeq" id="WP_092530631.1">
    <property type="nucleotide sequence ID" value="NZ_FOWW01000004.1"/>
</dbReference>
<dbReference type="InterPro" id="IPR051783">
    <property type="entry name" value="NAD(P)-dependent_oxidoreduct"/>
</dbReference>
<evidence type="ECO:0000259" key="1">
    <source>
        <dbReference type="Pfam" id="PF01370"/>
    </source>
</evidence>
<name>A0A1I5V6E3_9PSEU</name>
<organism evidence="2 3">
    <name type="scientific">Amycolatopsis arida</name>
    <dbReference type="NCBI Taxonomy" id="587909"/>
    <lineage>
        <taxon>Bacteria</taxon>
        <taxon>Bacillati</taxon>
        <taxon>Actinomycetota</taxon>
        <taxon>Actinomycetes</taxon>
        <taxon>Pseudonocardiales</taxon>
        <taxon>Pseudonocardiaceae</taxon>
        <taxon>Amycolatopsis</taxon>
    </lineage>
</organism>
<accession>A0A1I5V6E3</accession>